<reference evidence="1" key="1">
    <citation type="submission" date="2021-03" db="EMBL/GenBank/DDBJ databases">
        <title>Revisited historic fungal species revealed as producer of novel bioactive compounds through whole genome sequencing and comparative genomics.</title>
        <authorList>
            <person name="Vignolle G.A."/>
            <person name="Hochenegger N."/>
            <person name="Mach R.L."/>
            <person name="Mach-Aigner A.R."/>
            <person name="Javad Rahimi M."/>
            <person name="Salim K.A."/>
            <person name="Chan C.M."/>
            <person name="Lim L.B.L."/>
            <person name="Cai F."/>
            <person name="Druzhinina I.S."/>
            <person name="U'Ren J.M."/>
            <person name="Derntl C."/>
        </authorList>
    </citation>
    <scope>NUCLEOTIDE SEQUENCE</scope>
    <source>
        <strain evidence="1">TUCIM 5799</strain>
    </source>
</reference>
<keyword evidence="2" id="KW-1185">Reference proteome</keyword>
<comment type="caution">
    <text evidence="1">The sequence shown here is derived from an EMBL/GenBank/DDBJ whole genome shotgun (WGS) entry which is preliminary data.</text>
</comment>
<evidence type="ECO:0000313" key="2">
    <source>
        <dbReference type="Proteomes" id="UP000829685"/>
    </source>
</evidence>
<accession>A0A9Q0AH97</accession>
<name>A0A9Q0AH97_9PEZI</name>
<dbReference type="PANTHER" id="PTHR35605">
    <property type="entry name" value="ECP2 EFFECTOR PROTEIN DOMAIN-CONTAINING PROTEIN-RELATED"/>
    <property type="match status" value="1"/>
</dbReference>
<organism evidence="1 2">
    <name type="scientific">Neoarthrinium moseri</name>
    <dbReference type="NCBI Taxonomy" id="1658444"/>
    <lineage>
        <taxon>Eukaryota</taxon>
        <taxon>Fungi</taxon>
        <taxon>Dikarya</taxon>
        <taxon>Ascomycota</taxon>
        <taxon>Pezizomycotina</taxon>
        <taxon>Sordariomycetes</taxon>
        <taxon>Xylariomycetidae</taxon>
        <taxon>Amphisphaeriales</taxon>
        <taxon>Apiosporaceae</taxon>
        <taxon>Neoarthrinium</taxon>
    </lineage>
</organism>
<dbReference type="PANTHER" id="PTHR35605:SF1">
    <property type="entry name" value="ECP2 EFFECTOR PROTEIN DOMAIN-CONTAINING PROTEIN-RELATED"/>
    <property type="match status" value="1"/>
</dbReference>
<gene>
    <name evidence="1" type="ORF">JX265_013888</name>
</gene>
<dbReference type="Proteomes" id="UP000829685">
    <property type="component" value="Unassembled WGS sequence"/>
</dbReference>
<dbReference type="AlphaFoldDB" id="A0A9Q0AH97"/>
<proteinExistence type="predicted"/>
<protein>
    <submittedName>
        <fullName evidence="1">Uncharacterized protein</fullName>
    </submittedName>
</protein>
<sequence>MRFIIGLSAVFTIAFGGIIPLRRDFSDHLSLGNISWAGILEEGGPRVEVTGSSFEDIERQIQSTKPDFTWDSIKPFNPPAAGQGNTDTYVNCNEGSGQTSVGRIGEGIAYLRSKPGDCRAAARPAEQLRSCGRVSCSYNAAIQLCSTATNDIWMPCATIGDYAQIILNHCTQPGIIASDALVQGTKHDPTGMFVEVGDDSC</sequence>
<evidence type="ECO:0000313" key="1">
    <source>
        <dbReference type="EMBL" id="KAI1848080.1"/>
    </source>
</evidence>
<dbReference type="EMBL" id="JAFIMR010000093">
    <property type="protein sequence ID" value="KAI1848080.1"/>
    <property type="molecule type" value="Genomic_DNA"/>
</dbReference>